<feature type="region of interest" description="Disordered" evidence="1">
    <location>
        <begin position="41"/>
        <end position="65"/>
    </location>
</feature>
<accession>A0A2P6VCL9</accession>
<dbReference type="InterPro" id="IPR018392">
    <property type="entry name" value="LysM"/>
</dbReference>
<evidence type="ECO:0000313" key="4">
    <source>
        <dbReference type="Proteomes" id="UP000239649"/>
    </source>
</evidence>
<dbReference type="SUPFAM" id="SSF54106">
    <property type="entry name" value="LysM domain"/>
    <property type="match status" value="1"/>
</dbReference>
<organism evidence="3 4">
    <name type="scientific">Micractinium conductrix</name>
    <dbReference type="NCBI Taxonomy" id="554055"/>
    <lineage>
        <taxon>Eukaryota</taxon>
        <taxon>Viridiplantae</taxon>
        <taxon>Chlorophyta</taxon>
        <taxon>core chlorophytes</taxon>
        <taxon>Trebouxiophyceae</taxon>
        <taxon>Chlorellales</taxon>
        <taxon>Chlorellaceae</taxon>
        <taxon>Chlorella clade</taxon>
        <taxon>Micractinium</taxon>
    </lineage>
</organism>
<dbReference type="AlphaFoldDB" id="A0A2P6VCL9"/>
<evidence type="ECO:0000256" key="1">
    <source>
        <dbReference type="SAM" id="MobiDB-lite"/>
    </source>
</evidence>
<feature type="compositionally biased region" description="Low complexity" evidence="1">
    <location>
        <begin position="56"/>
        <end position="65"/>
    </location>
</feature>
<gene>
    <name evidence="3" type="ORF">C2E20_4929</name>
</gene>
<evidence type="ECO:0000313" key="3">
    <source>
        <dbReference type="EMBL" id="PSC71801.1"/>
    </source>
</evidence>
<dbReference type="OrthoDB" id="2107166at2759"/>
<sequence>MGLLGGKKHTVVAGDSLNSIAQQYGTTPEALLKRNRKTISSAEQLQPGMQLKVPKGSGSSSSSDD</sequence>
<dbReference type="CDD" id="cd00118">
    <property type="entry name" value="LysM"/>
    <property type="match status" value="1"/>
</dbReference>
<dbReference type="InterPro" id="IPR036779">
    <property type="entry name" value="LysM_dom_sf"/>
</dbReference>
<dbReference type="Gene3D" id="3.10.350.10">
    <property type="entry name" value="LysM domain"/>
    <property type="match status" value="1"/>
</dbReference>
<dbReference type="EMBL" id="LHPF02000013">
    <property type="protein sequence ID" value="PSC71801.1"/>
    <property type="molecule type" value="Genomic_DNA"/>
</dbReference>
<dbReference type="PROSITE" id="PS51782">
    <property type="entry name" value="LYSM"/>
    <property type="match status" value="1"/>
</dbReference>
<comment type="caution">
    <text evidence="3">The sequence shown here is derived from an EMBL/GenBank/DDBJ whole genome shotgun (WGS) entry which is preliminary data.</text>
</comment>
<evidence type="ECO:0000259" key="2">
    <source>
        <dbReference type="PROSITE" id="PS51782"/>
    </source>
</evidence>
<dbReference type="Pfam" id="PF01476">
    <property type="entry name" value="LysM"/>
    <property type="match status" value="1"/>
</dbReference>
<keyword evidence="4" id="KW-1185">Reference proteome</keyword>
<name>A0A2P6VCL9_9CHLO</name>
<reference evidence="3 4" key="1">
    <citation type="journal article" date="2018" name="Plant J.">
        <title>Genome sequences of Chlorella sorokiniana UTEX 1602 and Micractinium conductrix SAG 241.80: implications to maltose excretion by a green alga.</title>
        <authorList>
            <person name="Arriola M.B."/>
            <person name="Velmurugan N."/>
            <person name="Zhang Y."/>
            <person name="Plunkett M.H."/>
            <person name="Hondzo H."/>
            <person name="Barney B.M."/>
        </authorList>
    </citation>
    <scope>NUCLEOTIDE SEQUENCE [LARGE SCALE GENOMIC DNA]</scope>
    <source>
        <strain evidence="3 4">SAG 241.80</strain>
    </source>
</reference>
<dbReference type="Proteomes" id="UP000239649">
    <property type="component" value="Unassembled WGS sequence"/>
</dbReference>
<feature type="domain" description="LysM" evidence="2">
    <location>
        <begin position="7"/>
        <end position="53"/>
    </location>
</feature>
<dbReference type="SMART" id="SM00257">
    <property type="entry name" value="LysM"/>
    <property type="match status" value="1"/>
</dbReference>
<protein>
    <submittedName>
        <fullName evidence="3">Peptidoglycan-binding</fullName>
    </submittedName>
</protein>
<proteinExistence type="predicted"/>